<dbReference type="Proteomes" id="UP000501602">
    <property type="component" value="Chromosome"/>
</dbReference>
<evidence type="ECO:0000256" key="13">
    <source>
        <dbReference type="SAM" id="SignalP"/>
    </source>
</evidence>
<evidence type="ECO:0000256" key="8">
    <source>
        <dbReference type="ARBA" id="ARBA00023136"/>
    </source>
</evidence>
<evidence type="ECO:0000256" key="2">
    <source>
        <dbReference type="ARBA" id="ARBA00009696"/>
    </source>
</evidence>
<name>A0A6H1UDA5_9GAMM</name>
<keyword evidence="8" id="KW-0472">Membrane</keyword>
<accession>A0A6H1UDA5</accession>
<dbReference type="RefSeq" id="WP_168660348.1">
    <property type="nucleotide sequence ID" value="NZ_CP051180.1"/>
</dbReference>
<proteinExistence type="inferred from homology"/>
<keyword evidence="15" id="KW-1185">Reference proteome</keyword>
<dbReference type="SUPFAM" id="SSF89392">
    <property type="entry name" value="Prokaryotic lipoproteins and lipoprotein localization factors"/>
    <property type="match status" value="1"/>
</dbReference>
<evidence type="ECO:0000256" key="7">
    <source>
        <dbReference type="ARBA" id="ARBA00022927"/>
    </source>
</evidence>
<keyword evidence="10" id="KW-0143">Chaperone</keyword>
<dbReference type="AlphaFoldDB" id="A0A6H1UDA5"/>
<dbReference type="GO" id="GO:0009279">
    <property type="term" value="C:cell outer membrane"/>
    <property type="evidence" value="ECO:0007669"/>
    <property type="project" value="UniProtKB-SubCell"/>
</dbReference>
<evidence type="ECO:0000313" key="14">
    <source>
        <dbReference type="EMBL" id="QIZ77087.1"/>
    </source>
</evidence>
<evidence type="ECO:0000256" key="12">
    <source>
        <dbReference type="ARBA" id="ARBA00023288"/>
    </source>
</evidence>
<dbReference type="GO" id="GO:0015031">
    <property type="term" value="P:protein transport"/>
    <property type="evidence" value="ECO:0007669"/>
    <property type="project" value="UniProtKB-KW"/>
</dbReference>
<dbReference type="EMBL" id="CP051180">
    <property type="protein sequence ID" value="QIZ77087.1"/>
    <property type="molecule type" value="Genomic_DNA"/>
</dbReference>
<keyword evidence="6 13" id="KW-0732">Signal</keyword>
<organism evidence="14 15">
    <name type="scientific">Ferrimonas lipolytica</name>
    <dbReference type="NCBI Taxonomy" id="2724191"/>
    <lineage>
        <taxon>Bacteria</taxon>
        <taxon>Pseudomonadati</taxon>
        <taxon>Pseudomonadota</taxon>
        <taxon>Gammaproteobacteria</taxon>
        <taxon>Alteromonadales</taxon>
        <taxon>Ferrimonadaceae</taxon>
        <taxon>Ferrimonas</taxon>
    </lineage>
</organism>
<feature type="chain" id="PRO_5026080298" description="Outer-membrane lipoprotein LolB" evidence="13">
    <location>
        <begin position="27"/>
        <end position="196"/>
    </location>
</feature>
<evidence type="ECO:0000256" key="11">
    <source>
        <dbReference type="ARBA" id="ARBA00023237"/>
    </source>
</evidence>
<dbReference type="InterPro" id="IPR029046">
    <property type="entry name" value="LolA/LolB/LppX"/>
</dbReference>
<dbReference type="Pfam" id="PF03550">
    <property type="entry name" value="LolB"/>
    <property type="match status" value="1"/>
</dbReference>
<evidence type="ECO:0000256" key="3">
    <source>
        <dbReference type="ARBA" id="ARBA00011245"/>
    </source>
</evidence>
<keyword evidence="11" id="KW-0998">Cell outer membrane</keyword>
<comment type="similarity">
    <text evidence="2">Belongs to the LolB family.</text>
</comment>
<evidence type="ECO:0000256" key="1">
    <source>
        <dbReference type="ARBA" id="ARBA00004459"/>
    </source>
</evidence>
<evidence type="ECO:0000256" key="4">
    <source>
        <dbReference type="ARBA" id="ARBA00016202"/>
    </source>
</evidence>
<keyword evidence="9" id="KW-0564">Palmitate</keyword>
<keyword evidence="7" id="KW-0653">Protein transport</keyword>
<dbReference type="Gene3D" id="2.50.20.10">
    <property type="entry name" value="Lipoprotein localisation LolA/LolB/LppX"/>
    <property type="match status" value="1"/>
</dbReference>
<dbReference type="CDD" id="cd16326">
    <property type="entry name" value="LolB"/>
    <property type="match status" value="1"/>
</dbReference>
<keyword evidence="5" id="KW-0813">Transport</keyword>
<evidence type="ECO:0000256" key="10">
    <source>
        <dbReference type="ARBA" id="ARBA00023186"/>
    </source>
</evidence>
<keyword evidence="12 14" id="KW-0449">Lipoprotein</keyword>
<evidence type="ECO:0000256" key="6">
    <source>
        <dbReference type="ARBA" id="ARBA00022729"/>
    </source>
</evidence>
<sequence>MFNQPSKFVVLLITLLTLVGCVTHQAPDSTSKTVTSNDWTVTGKIAFISPEERVSANLHWRHITSTGNDRLQLTGPFGTNVLNLTATPELATVVVDDKTFTDNDVDRLIVKLTGWPLPLSQLAKYLLGQTAADHKNVSNKVTQSVIELIHPTTNSISELHYLSWQQINGYKIPKQIELRQDQQRIKLTINTWQPEL</sequence>
<evidence type="ECO:0000256" key="9">
    <source>
        <dbReference type="ARBA" id="ARBA00023139"/>
    </source>
</evidence>
<comment type="subcellular location">
    <subcellularLocation>
        <location evidence="1">Cell outer membrane</location>
        <topology evidence="1">Lipid-anchor</topology>
    </subcellularLocation>
</comment>
<comment type="subunit">
    <text evidence="3">Monomer.</text>
</comment>
<gene>
    <name evidence="14" type="primary">lolB</name>
    <name evidence="14" type="ORF">HER31_09435</name>
</gene>
<dbReference type="PROSITE" id="PS51257">
    <property type="entry name" value="PROKAR_LIPOPROTEIN"/>
    <property type="match status" value="1"/>
</dbReference>
<protein>
    <recommendedName>
        <fullName evidence="4">Outer-membrane lipoprotein LolB</fullName>
    </recommendedName>
</protein>
<evidence type="ECO:0000256" key="5">
    <source>
        <dbReference type="ARBA" id="ARBA00022448"/>
    </source>
</evidence>
<feature type="signal peptide" evidence="13">
    <location>
        <begin position="1"/>
        <end position="26"/>
    </location>
</feature>
<dbReference type="InterPro" id="IPR004565">
    <property type="entry name" value="OM_lipoprot_LolB"/>
</dbReference>
<dbReference type="KEGG" id="fes:HER31_09435"/>
<reference evidence="14 15" key="1">
    <citation type="submission" date="2020-04" db="EMBL/GenBank/DDBJ databases">
        <title>Ferrimonas sp. S7 isolated from sea water.</title>
        <authorList>
            <person name="Bae S.S."/>
            <person name="Baek K."/>
        </authorList>
    </citation>
    <scope>NUCLEOTIDE SEQUENCE [LARGE SCALE GENOMIC DNA]</scope>
    <source>
        <strain evidence="14 15">S7</strain>
    </source>
</reference>
<evidence type="ECO:0000313" key="15">
    <source>
        <dbReference type="Proteomes" id="UP000501602"/>
    </source>
</evidence>
<dbReference type="NCBIfam" id="TIGR00548">
    <property type="entry name" value="lolB"/>
    <property type="match status" value="1"/>
</dbReference>